<dbReference type="GO" id="GO:0006352">
    <property type="term" value="P:DNA-templated transcription initiation"/>
    <property type="evidence" value="ECO:0007669"/>
    <property type="project" value="InterPro"/>
</dbReference>
<evidence type="ECO:0000256" key="2">
    <source>
        <dbReference type="ARBA" id="ARBA00022478"/>
    </source>
</evidence>
<dbReference type="Proteomes" id="UP000031258">
    <property type="component" value="Unassembled WGS sequence"/>
</dbReference>
<evidence type="ECO:0000259" key="10">
    <source>
        <dbReference type="Pfam" id="PF04552"/>
    </source>
</evidence>
<evidence type="ECO:0000259" key="11">
    <source>
        <dbReference type="Pfam" id="PF04963"/>
    </source>
</evidence>
<evidence type="ECO:0000256" key="7">
    <source>
        <dbReference type="ARBA" id="ARBA00023125"/>
    </source>
</evidence>
<dbReference type="Pfam" id="PF00309">
    <property type="entry name" value="Sigma54_AID"/>
    <property type="match status" value="1"/>
</dbReference>
<evidence type="ECO:0000256" key="9">
    <source>
        <dbReference type="PIRNR" id="PIRNR000774"/>
    </source>
</evidence>
<dbReference type="PROSITE" id="PS50044">
    <property type="entry name" value="SIGMA54_3"/>
    <property type="match status" value="1"/>
</dbReference>
<dbReference type="Pfam" id="PF04552">
    <property type="entry name" value="Sigma54_DBD"/>
    <property type="match status" value="1"/>
</dbReference>
<dbReference type="RefSeq" id="WP_039455920.1">
    <property type="nucleotide sequence ID" value="NZ_JSWE01000092.1"/>
</dbReference>
<dbReference type="Gene3D" id="1.10.10.60">
    <property type="entry name" value="Homeodomain-like"/>
    <property type="match status" value="1"/>
</dbReference>
<evidence type="ECO:0000256" key="8">
    <source>
        <dbReference type="ARBA" id="ARBA00023163"/>
    </source>
</evidence>
<evidence type="ECO:0000313" key="13">
    <source>
        <dbReference type="Proteomes" id="UP000031258"/>
    </source>
</evidence>
<dbReference type="EMBL" id="JSWE01000092">
    <property type="protein sequence ID" value="KIE05638.1"/>
    <property type="molecule type" value="Genomic_DNA"/>
</dbReference>
<dbReference type="OrthoDB" id="9814402at2"/>
<dbReference type="PROSITE" id="PS00718">
    <property type="entry name" value="SIGMA54_2"/>
    <property type="match status" value="1"/>
</dbReference>
<dbReference type="GO" id="GO:0016987">
    <property type="term" value="F:sigma factor activity"/>
    <property type="evidence" value="ECO:0007669"/>
    <property type="project" value="UniProtKB-KW"/>
</dbReference>
<evidence type="ECO:0000256" key="5">
    <source>
        <dbReference type="ARBA" id="ARBA00023015"/>
    </source>
</evidence>
<keyword evidence="3 9" id="KW-0808">Transferase</keyword>
<proteinExistence type="inferred from homology"/>
<dbReference type="PROSITE" id="PS00717">
    <property type="entry name" value="SIGMA54_1"/>
    <property type="match status" value="1"/>
</dbReference>
<evidence type="ECO:0000256" key="3">
    <source>
        <dbReference type="ARBA" id="ARBA00022679"/>
    </source>
</evidence>
<reference evidence="12 13" key="1">
    <citation type="submission" date="2014-11" db="EMBL/GenBank/DDBJ databases">
        <title>A Rickettsiales Symbiont of Amoebae With Ancient Features.</title>
        <authorList>
            <person name="Schulz F."/>
            <person name="Martijn J."/>
            <person name="Wascher F."/>
            <person name="Kostanjsek R."/>
            <person name="Ettema T.J."/>
            <person name="Horn M."/>
        </authorList>
    </citation>
    <scope>NUCLEOTIDE SEQUENCE [LARGE SCALE GENOMIC DNA]</scope>
    <source>
        <strain evidence="12 13">UWC36</strain>
    </source>
</reference>
<dbReference type="InterPro" id="IPR007634">
    <property type="entry name" value="RNA_pol_sigma_54_DNA-bd"/>
</dbReference>
<keyword evidence="13" id="KW-1185">Reference proteome</keyword>
<dbReference type="InterPro" id="IPR000394">
    <property type="entry name" value="RNA_pol_sigma_54"/>
</dbReference>
<evidence type="ECO:0000256" key="4">
    <source>
        <dbReference type="ARBA" id="ARBA00022695"/>
    </source>
</evidence>
<evidence type="ECO:0000256" key="1">
    <source>
        <dbReference type="ARBA" id="ARBA00008798"/>
    </source>
</evidence>
<dbReference type="GO" id="GO:0001216">
    <property type="term" value="F:DNA-binding transcription activator activity"/>
    <property type="evidence" value="ECO:0007669"/>
    <property type="project" value="InterPro"/>
</dbReference>
<feature type="domain" description="RNA polymerase sigma factor 54 core-binding" evidence="11">
    <location>
        <begin position="85"/>
        <end position="269"/>
    </location>
</feature>
<dbReference type="PRINTS" id="PR00045">
    <property type="entry name" value="SIGMA54FCT"/>
</dbReference>
<dbReference type="InterPro" id="IPR038709">
    <property type="entry name" value="RpoN_core-bd_sf"/>
</dbReference>
<dbReference type="GO" id="GO:0000428">
    <property type="term" value="C:DNA-directed RNA polymerase complex"/>
    <property type="evidence" value="ECO:0007669"/>
    <property type="project" value="UniProtKB-KW"/>
</dbReference>
<keyword evidence="7 9" id="KW-0238">DNA-binding</keyword>
<feature type="domain" description="RNA polymerase sigma factor 54 DNA-binding" evidence="10">
    <location>
        <begin position="288"/>
        <end position="444"/>
    </location>
</feature>
<dbReference type="PATRIC" id="fig|86105.3.peg.732"/>
<dbReference type="PIRSF" id="PIRSF000774">
    <property type="entry name" value="RpoN"/>
    <property type="match status" value="1"/>
</dbReference>
<keyword evidence="4 9" id="KW-0548">Nucleotidyltransferase</keyword>
<dbReference type="STRING" id="86105.NF27_DP01820"/>
<dbReference type="GO" id="GO:0016779">
    <property type="term" value="F:nucleotidyltransferase activity"/>
    <property type="evidence" value="ECO:0007669"/>
    <property type="project" value="UniProtKB-KW"/>
</dbReference>
<dbReference type="Gene3D" id="1.10.10.1330">
    <property type="entry name" value="RNA polymerase sigma-54 factor, core-binding domain"/>
    <property type="match status" value="1"/>
</dbReference>
<keyword evidence="8 9" id="KW-0804">Transcription</keyword>
<organism evidence="12 13">
    <name type="scientific">Candidatus Jidaibacter acanthamoebae</name>
    <dbReference type="NCBI Taxonomy" id="86105"/>
    <lineage>
        <taxon>Bacteria</taxon>
        <taxon>Pseudomonadati</taxon>
        <taxon>Pseudomonadota</taxon>
        <taxon>Alphaproteobacteria</taxon>
        <taxon>Rickettsiales</taxon>
        <taxon>Candidatus Midichloriaceae</taxon>
        <taxon>Candidatus Jidaibacter</taxon>
    </lineage>
</organism>
<keyword evidence="5 9" id="KW-0805">Transcription regulation</keyword>
<keyword evidence="2 9" id="KW-0240">DNA-directed RNA polymerase</keyword>
<dbReference type="PANTHER" id="PTHR32248:SF4">
    <property type="entry name" value="RNA POLYMERASE SIGMA-54 FACTOR"/>
    <property type="match status" value="1"/>
</dbReference>
<dbReference type="Pfam" id="PF04963">
    <property type="entry name" value="Sigma54_CBD"/>
    <property type="match status" value="1"/>
</dbReference>
<comment type="caution">
    <text evidence="12">The sequence shown here is derived from an EMBL/GenBank/DDBJ whole genome shotgun (WGS) entry which is preliminary data.</text>
</comment>
<dbReference type="GO" id="GO:0003677">
    <property type="term" value="F:DNA binding"/>
    <property type="evidence" value="ECO:0007669"/>
    <property type="project" value="UniProtKB-KW"/>
</dbReference>
<comment type="similarity">
    <text evidence="1 9">Belongs to the sigma-54 factor family.</text>
</comment>
<sequence>MLNQKLTVKTVQSLAMTKQLQQSLKILQMNTIELKEFVDTQILENPFIDFPEGAGLGAKENFEEHRYESARTKENDGNFREDYISRIVDNQITLKQHLIDQIFITIHDNKEKLIAVRFTDSLDDNGYLTENISEIATTFKCETAEAEAVLNKLYKLDPIGAYARNLQECLSLQLKEKGIYDEVFANILANLEGIAKGEINKLIKMFKITLEEFKIRMASIKKLDPKPGRNFFTHITQTLVPDAFIFFDTHANLVVKLNNEHLPSINLNSNLYKETLENLKTKDDIIFCKHRFHDAMFIARALEQRANTIFQVTSAIAEEQYEFFEKGINYLKPMTLADIAKKTNLHESTISRISNKTIATVIGTFEIKYFFTSKIKSNFAENIYSSSTIKNKIKELIEDEQAKEVLADDKISAILQSRGIDISRRTVTKYREAMNIPSSHQRKRLKAAAS</sequence>
<protein>
    <recommendedName>
        <fullName evidence="9">RNA polymerase sigma-54 factor</fullName>
    </recommendedName>
</protein>
<accession>A0A0C1QNK9</accession>
<keyword evidence="6 9" id="KW-0731">Sigma factor</keyword>
<dbReference type="NCBIfam" id="TIGR02395">
    <property type="entry name" value="rpoN_sigma"/>
    <property type="match status" value="1"/>
</dbReference>
<comment type="function">
    <text evidence="9">Sigma factors are initiation factors that promote the attachment of RNA polymerase to specific initiation sites and are then released.</text>
</comment>
<name>A0A0C1QNK9_9RICK</name>
<gene>
    <name evidence="12" type="ORF">NF27_DP01820</name>
</gene>
<evidence type="ECO:0000256" key="6">
    <source>
        <dbReference type="ARBA" id="ARBA00023082"/>
    </source>
</evidence>
<dbReference type="PANTHER" id="PTHR32248">
    <property type="entry name" value="RNA POLYMERASE SIGMA-54 FACTOR"/>
    <property type="match status" value="1"/>
</dbReference>
<dbReference type="InterPro" id="IPR007046">
    <property type="entry name" value="RNA_pol_sigma_54_core-bd"/>
</dbReference>
<evidence type="ECO:0000313" key="12">
    <source>
        <dbReference type="EMBL" id="KIE05638.1"/>
    </source>
</evidence>
<dbReference type="AlphaFoldDB" id="A0A0C1QNK9"/>